<evidence type="ECO:0000313" key="2">
    <source>
        <dbReference type="EMBL" id="BAY59199.1"/>
    </source>
</evidence>
<evidence type="ECO:0000313" key="3">
    <source>
        <dbReference type="Proteomes" id="UP000217895"/>
    </source>
</evidence>
<protein>
    <recommendedName>
        <fullName evidence="4">Calcium-binding protein</fullName>
    </recommendedName>
</protein>
<organism evidence="2 3">
    <name type="scientific">Leptolyngbya boryana NIES-2135</name>
    <dbReference type="NCBI Taxonomy" id="1973484"/>
    <lineage>
        <taxon>Bacteria</taxon>
        <taxon>Bacillati</taxon>
        <taxon>Cyanobacteriota</taxon>
        <taxon>Cyanophyceae</taxon>
        <taxon>Leptolyngbyales</taxon>
        <taxon>Leptolyngbyaceae</taxon>
        <taxon>Leptolyngbya group</taxon>
        <taxon>Leptolyngbya</taxon>
    </lineage>
</organism>
<proteinExistence type="predicted"/>
<gene>
    <name evidence="2" type="ORF">NIES2135_60760</name>
</gene>
<dbReference type="Proteomes" id="UP000217895">
    <property type="component" value="Plasmid Plasmid1 dna"/>
</dbReference>
<dbReference type="InterPro" id="IPR011049">
    <property type="entry name" value="Serralysin-like_metalloprot_C"/>
</dbReference>
<dbReference type="AlphaFoldDB" id="A0A1Z4JR66"/>
<dbReference type="SUPFAM" id="SSF51120">
    <property type="entry name" value="beta-Roll"/>
    <property type="match status" value="1"/>
</dbReference>
<reference evidence="2 3" key="1">
    <citation type="submission" date="2017-06" db="EMBL/GenBank/DDBJ databases">
        <title>Genome sequencing of cyanobaciteial culture collection at National Institute for Environmental Studies (NIES).</title>
        <authorList>
            <person name="Hirose Y."/>
            <person name="Shimura Y."/>
            <person name="Fujisawa T."/>
            <person name="Nakamura Y."/>
            <person name="Kawachi M."/>
        </authorList>
    </citation>
    <scope>NUCLEOTIDE SEQUENCE [LARGE SCALE GENOMIC DNA]</scope>
    <source>
        <strain evidence="2 3">NIES-2135</strain>
        <plasmid evidence="3">Plasmid Plasmid1 dna</plasmid>
    </source>
</reference>
<geneLocation type="plasmid" evidence="2">
    <name>plasmid1</name>
</geneLocation>
<dbReference type="Gene3D" id="2.150.10.10">
    <property type="entry name" value="Serralysin-like metalloprotease, C-terminal"/>
    <property type="match status" value="1"/>
</dbReference>
<feature type="compositionally biased region" description="Polar residues" evidence="1">
    <location>
        <begin position="106"/>
        <end position="122"/>
    </location>
</feature>
<keyword evidence="2" id="KW-0614">Plasmid</keyword>
<evidence type="ECO:0008006" key="4">
    <source>
        <dbReference type="Google" id="ProtNLM"/>
    </source>
</evidence>
<name>A0A1Z4JR66_LEPBY</name>
<feature type="compositionally biased region" description="Basic and acidic residues" evidence="1">
    <location>
        <begin position="123"/>
        <end position="133"/>
    </location>
</feature>
<keyword evidence="3" id="KW-1185">Reference proteome</keyword>
<feature type="compositionally biased region" description="Basic and acidic residues" evidence="1">
    <location>
        <begin position="53"/>
        <end position="104"/>
    </location>
</feature>
<evidence type="ECO:0000256" key="1">
    <source>
        <dbReference type="SAM" id="MobiDB-lite"/>
    </source>
</evidence>
<feature type="region of interest" description="Disordered" evidence="1">
    <location>
        <begin position="51"/>
        <end position="133"/>
    </location>
</feature>
<accession>A0A1Z4JR66</accession>
<dbReference type="EMBL" id="AP018204">
    <property type="protein sequence ID" value="BAY59199.1"/>
    <property type="molecule type" value="Genomic_DNA"/>
</dbReference>
<feature type="region of interest" description="Disordered" evidence="1">
    <location>
        <begin position="1"/>
        <end position="36"/>
    </location>
</feature>
<feature type="compositionally biased region" description="Low complexity" evidence="1">
    <location>
        <begin position="22"/>
        <end position="34"/>
    </location>
</feature>
<sequence length="307" mass="33108">MQQNSKTDRNSAGVVTLEQLHSSSQNHSSSGFASQDKEIKRVLGNVFNINIDVKNHTDKSSSSGQKKDESKSIDAAFKDNKDHKDKKAPSTGNKEETKKLDANFDPKSNINSKDQSKPSGKSSDQKSKETDLGIPEEVLHIDPAKLKDVKSLDASKVKIERDLEKKLGKDGDFLDPGGGINTVIGGFGNDIVRGDGRGFNTIAGGGGENLFILGSETTNRIFDFDPTKDRFGLTDGLQVADIQFGQGTNPTKAGIDSPLDSNATVIFDKNGENHILGSLAFTKAVDLSEKNFVVVRDNDLNKVAQTV</sequence>